<dbReference type="RefSeq" id="WP_121126664.1">
    <property type="nucleotide sequence ID" value="NZ_RBWS01000022.1"/>
</dbReference>
<dbReference type="AlphaFoldDB" id="A0A420VSB5"/>
<dbReference type="Proteomes" id="UP000282423">
    <property type="component" value="Unassembled WGS sequence"/>
</dbReference>
<keyword evidence="1" id="KW-0732">Signal</keyword>
<protein>
    <submittedName>
        <fullName evidence="2">Uncharacterized protein</fullName>
    </submittedName>
</protein>
<keyword evidence="3" id="KW-1185">Reference proteome</keyword>
<feature type="signal peptide" evidence="1">
    <location>
        <begin position="1"/>
        <end position="25"/>
    </location>
</feature>
<sequence length="264" mass="29588">MTFLYRYIRLTLLVAASVHSMTVFAQKQPSVDSNAVALQFVDRLLPEGNYTAAVLGIPQPNASQLAIVEKMKLAIKDNEDWFLNVMKQLPSGQPIPYHKNLGISEAEYDAFMQFSQSVKMDKIGAIALKVIRRGSSSLHFEPKDFGDYLKYLAIDLKDHTVMVDSLRLPYKGKITMDAKQTTLVAGPWTGYSWGLEEYRKDGQLIADPDKVAPAELHEVDIKSIKVVMGKLDHSDQCFLYVKSDIVNKGHVLAKQDIALLLSKE</sequence>
<proteinExistence type="predicted"/>
<reference evidence="2 3" key="1">
    <citation type="submission" date="2018-10" db="EMBL/GenBank/DDBJ databases">
        <title>Sphingobacterium sp. M05W1-28.</title>
        <authorList>
            <person name="Cai H."/>
        </authorList>
    </citation>
    <scope>NUCLEOTIDE SEQUENCE [LARGE SCALE GENOMIC DNA]</scope>
    <source>
        <strain evidence="2 3">M05W1-28</strain>
    </source>
</reference>
<comment type="caution">
    <text evidence="2">The sequence shown here is derived from an EMBL/GenBank/DDBJ whole genome shotgun (WGS) entry which is preliminary data.</text>
</comment>
<gene>
    <name evidence="2" type="ORF">D7322_23655</name>
</gene>
<organism evidence="2 3">
    <name type="scientific">Sphingobacterium puteale</name>
    <dbReference type="NCBI Taxonomy" id="2420510"/>
    <lineage>
        <taxon>Bacteria</taxon>
        <taxon>Pseudomonadati</taxon>
        <taxon>Bacteroidota</taxon>
        <taxon>Sphingobacteriia</taxon>
        <taxon>Sphingobacteriales</taxon>
        <taxon>Sphingobacteriaceae</taxon>
        <taxon>Sphingobacterium</taxon>
    </lineage>
</organism>
<accession>A0A420VSB5</accession>
<evidence type="ECO:0000313" key="3">
    <source>
        <dbReference type="Proteomes" id="UP000282423"/>
    </source>
</evidence>
<dbReference type="OrthoDB" id="2738538at2"/>
<evidence type="ECO:0000313" key="2">
    <source>
        <dbReference type="EMBL" id="RKO69230.1"/>
    </source>
</evidence>
<feature type="chain" id="PRO_5019380836" evidence="1">
    <location>
        <begin position="26"/>
        <end position="264"/>
    </location>
</feature>
<evidence type="ECO:0000256" key="1">
    <source>
        <dbReference type="SAM" id="SignalP"/>
    </source>
</evidence>
<name>A0A420VSB5_9SPHI</name>
<dbReference type="EMBL" id="RBWS01000022">
    <property type="protein sequence ID" value="RKO69230.1"/>
    <property type="molecule type" value="Genomic_DNA"/>
</dbReference>